<dbReference type="InterPro" id="IPR037519">
    <property type="entry name" value="LITAF_fam"/>
</dbReference>
<keyword evidence="4" id="KW-0862">Zinc</keyword>
<feature type="domain" description="LITAF" evidence="7">
    <location>
        <begin position="60"/>
        <end position="141"/>
    </location>
</feature>
<dbReference type="Pfam" id="PF10601">
    <property type="entry name" value="zf-LITAF-like"/>
    <property type="match status" value="1"/>
</dbReference>
<accession>A0ABR3GDD8</accession>
<evidence type="ECO:0000256" key="4">
    <source>
        <dbReference type="ARBA" id="ARBA00022833"/>
    </source>
</evidence>
<dbReference type="PANTHER" id="PTHR23292">
    <property type="entry name" value="LIPOPOLYSACCHARIDE-INDUCED TUMOR NECROSIS FACTOR-ALPHA FACTOR"/>
    <property type="match status" value="1"/>
</dbReference>
<evidence type="ECO:0000256" key="6">
    <source>
        <dbReference type="SAM" id="MobiDB-lite"/>
    </source>
</evidence>
<keyword evidence="3" id="KW-0479">Metal-binding</keyword>
<organism evidence="8 9">
    <name type="scientific">Discina gigas</name>
    <dbReference type="NCBI Taxonomy" id="1032678"/>
    <lineage>
        <taxon>Eukaryota</taxon>
        <taxon>Fungi</taxon>
        <taxon>Dikarya</taxon>
        <taxon>Ascomycota</taxon>
        <taxon>Pezizomycotina</taxon>
        <taxon>Pezizomycetes</taxon>
        <taxon>Pezizales</taxon>
        <taxon>Discinaceae</taxon>
        <taxon>Discina</taxon>
    </lineage>
</organism>
<keyword evidence="5" id="KW-0472">Membrane</keyword>
<sequence>MSDTKFQAGTPAFTANHPTASPDQHYYQGQTEAPIPPYQQGTPNYEVPQPVQLNNTHGSSQYLHATPLTALTRGPAPVDCPMCGRRALTATTFSTGNFTHLWAAVTCFTLCLGCIPYLISGLKDVQHTCGNCGALLAIWHRSGGGVDVVAHQMK</sequence>
<comment type="subcellular location">
    <subcellularLocation>
        <location evidence="1">Membrane</location>
        <topology evidence="1">Peripheral membrane protein</topology>
    </subcellularLocation>
</comment>
<protein>
    <recommendedName>
        <fullName evidence="7">LITAF domain-containing protein</fullName>
    </recommendedName>
</protein>
<dbReference type="PANTHER" id="PTHR23292:SF6">
    <property type="entry name" value="FI16602P1-RELATED"/>
    <property type="match status" value="1"/>
</dbReference>
<feature type="region of interest" description="Disordered" evidence="6">
    <location>
        <begin position="1"/>
        <end position="44"/>
    </location>
</feature>
<evidence type="ECO:0000259" key="7">
    <source>
        <dbReference type="PROSITE" id="PS51837"/>
    </source>
</evidence>
<dbReference type="PROSITE" id="PS51837">
    <property type="entry name" value="LITAF"/>
    <property type="match status" value="1"/>
</dbReference>
<evidence type="ECO:0000256" key="2">
    <source>
        <dbReference type="ARBA" id="ARBA00005975"/>
    </source>
</evidence>
<proteinExistence type="inferred from homology"/>
<evidence type="ECO:0000256" key="5">
    <source>
        <dbReference type="ARBA" id="ARBA00023136"/>
    </source>
</evidence>
<evidence type="ECO:0000256" key="3">
    <source>
        <dbReference type="ARBA" id="ARBA00022723"/>
    </source>
</evidence>
<evidence type="ECO:0000313" key="8">
    <source>
        <dbReference type="EMBL" id="KAL0633929.1"/>
    </source>
</evidence>
<name>A0ABR3GDD8_9PEZI</name>
<evidence type="ECO:0000313" key="9">
    <source>
        <dbReference type="Proteomes" id="UP001447188"/>
    </source>
</evidence>
<comment type="caution">
    <text evidence="8">The sequence shown here is derived from an EMBL/GenBank/DDBJ whole genome shotgun (WGS) entry which is preliminary data.</text>
</comment>
<dbReference type="InterPro" id="IPR006629">
    <property type="entry name" value="LITAF"/>
</dbReference>
<dbReference type="Proteomes" id="UP001447188">
    <property type="component" value="Unassembled WGS sequence"/>
</dbReference>
<reference evidence="8 9" key="1">
    <citation type="submission" date="2024-02" db="EMBL/GenBank/DDBJ databases">
        <title>Discinaceae phylogenomics.</title>
        <authorList>
            <person name="Dirks A.C."/>
            <person name="James T.Y."/>
        </authorList>
    </citation>
    <scope>NUCLEOTIDE SEQUENCE [LARGE SCALE GENOMIC DNA]</scope>
    <source>
        <strain evidence="8 9">ACD0624</strain>
    </source>
</reference>
<keyword evidence="9" id="KW-1185">Reference proteome</keyword>
<comment type="similarity">
    <text evidence="2">Belongs to the CDIP1/LITAF family.</text>
</comment>
<gene>
    <name evidence="8" type="ORF">Q9L58_007171</name>
</gene>
<feature type="compositionally biased region" description="Polar residues" evidence="6">
    <location>
        <begin position="16"/>
        <end position="31"/>
    </location>
</feature>
<dbReference type="SMART" id="SM00714">
    <property type="entry name" value="LITAF"/>
    <property type="match status" value="1"/>
</dbReference>
<dbReference type="EMBL" id="JBBBZM010000109">
    <property type="protein sequence ID" value="KAL0633929.1"/>
    <property type="molecule type" value="Genomic_DNA"/>
</dbReference>
<evidence type="ECO:0000256" key="1">
    <source>
        <dbReference type="ARBA" id="ARBA00004170"/>
    </source>
</evidence>